<dbReference type="NCBIfam" id="TIGR02209">
    <property type="entry name" value="ftsL_broad"/>
    <property type="match status" value="1"/>
</dbReference>
<evidence type="ECO:0000313" key="10">
    <source>
        <dbReference type="EMBL" id="BCX80725.1"/>
    </source>
</evidence>
<dbReference type="Proteomes" id="UP001321825">
    <property type="component" value="Chromosome"/>
</dbReference>
<dbReference type="EMBL" id="AP024714">
    <property type="protein sequence ID" value="BCX80725.1"/>
    <property type="molecule type" value="Genomic_DNA"/>
</dbReference>
<evidence type="ECO:0000256" key="6">
    <source>
        <dbReference type="ARBA" id="ARBA00023136"/>
    </source>
</evidence>
<dbReference type="PANTHER" id="PTHR37479">
    <property type="entry name" value="CELL DIVISION PROTEIN FTSL"/>
    <property type="match status" value="1"/>
</dbReference>
<keyword evidence="8" id="KW-0997">Cell inner membrane</keyword>
<gene>
    <name evidence="8" type="primary">ftsL</name>
    <name evidence="10" type="ORF">MIT9_P0301</name>
</gene>
<keyword evidence="7 8" id="KW-0131">Cell cycle</keyword>
<name>A0AAU9BWY4_9GAMM</name>
<dbReference type="PANTHER" id="PTHR37479:SF1">
    <property type="entry name" value="CELL DIVISION PROTEIN FTSL"/>
    <property type="match status" value="1"/>
</dbReference>
<organism evidence="10 11">
    <name type="scientific">Methylomarinovum caldicuralii</name>
    <dbReference type="NCBI Taxonomy" id="438856"/>
    <lineage>
        <taxon>Bacteria</taxon>
        <taxon>Pseudomonadati</taxon>
        <taxon>Pseudomonadota</taxon>
        <taxon>Gammaproteobacteria</taxon>
        <taxon>Methylococcales</taxon>
        <taxon>Methylothermaceae</taxon>
        <taxon>Methylomarinovum</taxon>
    </lineage>
</organism>
<dbReference type="KEGG" id="mcau:MIT9_P0301"/>
<keyword evidence="4 8" id="KW-0812">Transmembrane</keyword>
<sequence>MKRMAVLTGILGMAVIASAVGVVYGKYRSRMLFNEIQRLTRRLDALAVEREQLLLEEHVWADPARIERLAQQRLDMVVPEADAIVYLTVPRR</sequence>
<evidence type="ECO:0000256" key="7">
    <source>
        <dbReference type="ARBA" id="ARBA00023306"/>
    </source>
</evidence>
<dbReference type="AlphaFoldDB" id="A0AAU9BWY4"/>
<keyword evidence="11" id="KW-1185">Reference proteome</keyword>
<evidence type="ECO:0000256" key="8">
    <source>
        <dbReference type="HAMAP-Rule" id="MF_00910"/>
    </source>
</evidence>
<evidence type="ECO:0000256" key="2">
    <source>
        <dbReference type="ARBA" id="ARBA00022475"/>
    </source>
</evidence>
<accession>A0AAU9BWY4</accession>
<protein>
    <recommendedName>
        <fullName evidence="8 9">Cell division protein FtsL</fullName>
    </recommendedName>
</protein>
<dbReference type="Pfam" id="PF04999">
    <property type="entry name" value="FtsL"/>
    <property type="match status" value="1"/>
</dbReference>
<reference evidence="11" key="1">
    <citation type="journal article" date="2024" name="Int. J. Syst. Evol. Microbiol.">
        <title>Methylomarinovum tepidoasis sp. nov., a moderately thermophilic methanotroph of the family Methylothermaceae isolated from a deep-sea hydrothermal field.</title>
        <authorList>
            <person name="Hirayama H."/>
            <person name="Takaki Y."/>
            <person name="Abe M."/>
            <person name="Miyazaki M."/>
            <person name="Uematsu K."/>
            <person name="Matsui Y."/>
            <person name="Takai K."/>
        </authorList>
    </citation>
    <scope>NUCLEOTIDE SEQUENCE [LARGE SCALE GENOMIC DNA]</scope>
    <source>
        <strain evidence="11">IT-9</strain>
    </source>
</reference>
<dbReference type="GO" id="GO:0005886">
    <property type="term" value="C:plasma membrane"/>
    <property type="evidence" value="ECO:0007669"/>
    <property type="project" value="UniProtKB-SubCell"/>
</dbReference>
<comment type="subunit">
    <text evidence="8">Part of a complex composed of FtsB, FtsL and FtsQ.</text>
</comment>
<dbReference type="InterPro" id="IPR011922">
    <property type="entry name" value="Cell_div_FtsL"/>
</dbReference>
<keyword evidence="2 8" id="KW-1003">Cell membrane</keyword>
<evidence type="ECO:0000313" key="11">
    <source>
        <dbReference type="Proteomes" id="UP001321825"/>
    </source>
</evidence>
<comment type="subcellular location">
    <subcellularLocation>
        <location evidence="8">Cell inner membrane</location>
        <topology evidence="8">Single-pass type II membrane protein</topology>
    </subcellularLocation>
    <subcellularLocation>
        <location evidence="1">Cell membrane</location>
        <topology evidence="1">Single-pass type II membrane protein</topology>
    </subcellularLocation>
    <text evidence="8">Localizes to the division septum where it forms a ring structure.</text>
</comment>
<comment type="similarity">
    <text evidence="8">Belongs to the FtsL family.</text>
</comment>
<keyword evidence="5 8" id="KW-1133">Transmembrane helix</keyword>
<evidence type="ECO:0000256" key="3">
    <source>
        <dbReference type="ARBA" id="ARBA00022618"/>
    </source>
</evidence>
<evidence type="ECO:0000256" key="9">
    <source>
        <dbReference type="NCBIfam" id="TIGR02209"/>
    </source>
</evidence>
<evidence type="ECO:0000256" key="1">
    <source>
        <dbReference type="ARBA" id="ARBA00004401"/>
    </source>
</evidence>
<evidence type="ECO:0000256" key="5">
    <source>
        <dbReference type="ARBA" id="ARBA00022989"/>
    </source>
</evidence>
<dbReference type="GO" id="GO:0032153">
    <property type="term" value="C:cell division site"/>
    <property type="evidence" value="ECO:0007669"/>
    <property type="project" value="UniProtKB-UniRule"/>
</dbReference>
<evidence type="ECO:0000256" key="4">
    <source>
        <dbReference type="ARBA" id="ARBA00022692"/>
    </source>
</evidence>
<dbReference type="HAMAP" id="MF_00910">
    <property type="entry name" value="FtsL"/>
    <property type="match status" value="1"/>
</dbReference>
<proteinExistence type="inferred from homology"/>
<dbReference type="GO" id="GO:0043093">
    <property type="term" value="P:FtsZ-dependent cytokinesis"/>
    <property type="evidence" value="ECO:0007669"/>
    <property type="project" value="UniProtKB-UniRule"/>
</dbReference>
<keyword evidence="6 8" id="KW-0472">Membrane</keyword>
<comment type="function">
    <text evidence="8">Essential cell division protein. May link together the upstream cell division proteins, which are predominantly cytoplasmic, with the downstream cell division proteins, which are predominantly periplasmic.</text>
</comment>
<keyword evidence="3 8" id="KW-0132">Cell division</keyword>